<keyword evidence="4" id="KW-0540">Nuclease</keyword>
<evidence type="ECO:0000256" key="3">
    <source>
        <dbReference type="ARBA" id="ARBA00012654"/>
    </source>
</evidence>
<reference evidence="12" key="1">
    <citation type="journal article" date="2010" name="Appl. Environ. Microbiol.">
        <title>Targeted chromosomal knockouts in Mycoplasma pneumoniae.</title>
        <authorList>
            <person name="Krishnakumar R."/>
            <person name="Assad-Garcia N."/>
            <person name="Benders G.A."/>
            <person name="Phan Q."/>
            <person name="Montague M.G."/>
            <person name="Glass J.I."/>
        </authorList>
    </citation>
    <scope>NUCLEOTIDE SEQUENCE [LARGE SCALE GENOMIC DNA]</scope>
    <source>
        <strain evidence="12">FH</strain>
    </source>
</reference>
<dbReference type="PANTHER" id="PTHR30195:SF16">
    <property type="entry name" value="TYPE I RESTRICTION ENZYME ENDONUCLEASE SUBUNIT"/>
    <property type="match status" value="1"/>
</dbReference>
<comment type="catalytic activity">
    <reaction evidence="1">
        <text>Endonucleolytic cleavage of DNA to give random double-stranded fragments with terminal 5'-phosphates, ATP is simultaneously hydrolyzed.</text>
        <dbReference type="EC" id="3.1.21.3"/>
    </reaction>
</comment>
<protein>
    <recommendedName>
        <fullName evidence="3">type I site-specific deoxyribonuclease</fullName>
        <ecNumber evidence="3">3.1.21.3</ecNumber>
    </recommendedName>
</protein>
<comment type="similarity">
    <text evidence="2">Belongs to the HsdR family.</text>
</comment>
<evidence type="ECO:0000256" key="6">
    <source>
        <dbReference type="ARBA" id="ARBA00022747"/>
    </source>
</evidence>
<dbReference type="GO" id="GO:0009035">
    <property type="term" value="F:type I site-specific deoxyribonuclease activity"/>
    <property type="evidence" value="ECO:0007669"/>
    <property type="project" value="UniProtKB-EC"/>
</dbReference>
<evidence type="ECO:0000256" key="1">
    <source>
        <dbReference type="ARBA" id="ARBA00000851"/>
    </source>
</evidence>
<dbReference type="AlphaFoldDB" id="A0A0H3DL89"/>
<evidence type="ECO:0000259" key="11">
    <source>
        <dbReference type="SMART" id="SM00487"/>
    </source>
</evidence>
<evidence type="ECO:0000256" key="2">
    <source>
        <dbReference type="ARBA" id="ARBA00008598"/>
    </source>
</evidence>
<dbReference type="PaxDb" id="722438-MPNE_0399"/>
<dbReference type="Gene3D" id="3.40.50.300">
    <property type="entry name" value="P-loop containing nucleotide triphosphate hydrolases"/>
    <property type="match status" value="1"/>
</dbReference>
<dbReference type="SMART" id="SM00487">
    <property type="entry name" value="DEXDc"/>
    <property type="match status" value="1"/>
</dbReference>
<feature type="domain" description="Helicase ATP-binding" evidence="11">
    <location>
        <begin position="276"/>
        <end position="439"/>
    </location>
</feature>
<dbReference type="eggNOG" id="COG0610">
    <property type="taxonomic scope" value="Bacteria"/>
</dbReference>
<dbReference type="InterPro" id="IPR007409">
    <property type="entry name" value="Restrct_endonuc_type1_HsdR_N"/>
</dbReference>
<dbReference type="Pfam" id="PF04313">
    <property type="entry name" value="HSDR_N"/>
    <property type="match status" value="1"/>
</dbReference>
<dbReference type="InterPro" id="IPR014001">
    <property type="entry name" value="Helicase_ATP-bd"/>
</dbReference>
<dbReference type="InterPro" id="IPR027417">
    <property type="entry name" value="P-loop_NTPase"/>
</dbReference>
<evidence type="ECO:0000256" key="9">
    <source>
        <dbReference type="ARBA" id="ARBA00022840"/>
    </source>
</evidence>
<dbReference type="GO" id="GO:0003677">
    <property type="term" value="F:DNA binding"/>
    <property type="evidence" value="ECO:0007669"/>
    <property type="project" value="UniProtKB-KW"/>
</dbReference>
<dbReference type="Gene3D" id="3.90.1570.50">
    <property type="match status" value="1"/>
</dbReference>
<accession>A0A0H3DL89</accession>
<dbReference type="REBASE" id="27113">
    <property type="entry name" value="MpnFHORF396P"/>
</dbReference>
<keyword evidence="10" id="KW-0238">DNA-binding</keyword>
<dbReference type="EMBL" id="CP002077">
    <property type="protein sequence ID" value="ADK87010.1"/>
    <property type="molecule type" value="Genomic_DNA"/>
</dbReference>
<dbReference type="STRING" id="722438.F539_01930"/>
<dbReference type="InterPro" id="IPR040980">
    <property type="entry name" value="SWI2_SNF2"/>
</dbReference>
<dbReference type="EC" id="3.1.21.3" evidence="3"/>
<keyword evidence="5" id="KW-0547">Nucleotide-binding</keyword>
<evidence type="ECO:0000313" key="12">
    <source>
        <dbReference type="EMBL" id="ADK87010.1"/>
    </source>
</evidence>
<evidence type="ECO:0000256" key="5">
    <source>
        <dbReference type="ARBA" id="ARBA00022741"/>
    </source>
</evidence>
<dbReference type="PATRIC" id="fig|722438.3.peg.384"/>
<proteinExistence type="inferred from homology"/>
<name>A0A0H3DL89_MYCPB</name>
<dbReference type="PANTHER" id="PTHR30195">
    <property type="entry name" value="TYPE I SITE-SPECIFIC DEOXYRIBONUCLEASE PROTEIN SUBUNIT M AND R"/>
    <property type="match status" value="1"/>
</dbReference>
<keyword evidence="9" id="KW-0067">ATP-binding</keyword>
<dbReference type="GO" id="GO:0009307">
    <property type="term" value="P:DNA restriction-modification system"/>
    <property type="evidence" value="ECO:0007669"/>
    <property type="project" value="UniProtKB-KW"/>
</dbReference>
<evidence type="ECO:0000256" key="10">
    <source>
        <dbReference type="ARBA" id="ARBA00023125"/>
    </source>
</evidence>
<dbReference type="SUPFAM" id="SSF52540">
    <property type="entry name" value="P-loop containing nucleoside triphosphate hydrolases"/>
    <property type="match status" value="1"/>
</dbReference>
<evidence type="ECO:0000256" key="8">
    <source>
        <dbReference type="ARBA" id="ARBA00022801"/>
    </source>
</evidence>
<dbReference type="GO" id="GO:0005524">
    <property type="term" value="F:ATP binding"/>
    <property type="evidence" value="ECO:0007669"/>
    <property type="project" value="UniProtKB-KW"/>
</dbReference>
<dbReference type="HOGENOM" id="CLU_004848_5_1_14"/>
<dbReference type="InterPro" id="IPR051268">
    <property type="entry name" value="Type-I_R_enzyme_R_subunit"/>
</dbReference>
<evidence type="ECO:0000256" key="4">
    <source>
        <dbReference type="ARBA" id="ARBA00022722"/>
    </source>
</evidence>
<dbReference type="CDD" id="cd22332">
    <property type="entry name" value="HsdR_N"/>
    <property type="match status" value="1"/>
</dbReference>
<keyword evidence="7" id="KW-0255">Endonuclease</keyword>
<dbReference type="Pfam" id="PF18766">
    <property type="entry name" value="SWI2_SNF2"/>
    <property type="match status" value="1"/>
</dbReference>
<keyword evidence="8" id="KW-0378">Hydrolase</keyword>
<sequence>MEKLDFLKIKKDWTVPVEYQPSDQKIEWQSSRKIVQNLKNKLLSLGYEDISKGFDEIPKFLEKNLRNQLSLLNDFQFSDREWSDFLNNFIFQLGDGKKGRIEKIQKGELYELKDENDRIIKNVRLVNKRELSKNKLQFICQDERNEVIIFINGLPFVLISIFEFNSPLQSSFQAWKIINSLIDDEKFKKFSDYLHLFVWTNAKETRYCSITTWDNLKEKRKSVRGLSNSSFKSLMRWSDSENNKIDYIEDFATHFLNKNALLNVICKFCVFRSNSDLWVMRPYQICATERILEKIKEDNRNSKNSKNASKGGCIWHSTGSGKTLTSFKAVQLASEIDFVDKVLFVVDRKDLDNQTIEEYEKFQAGSVSETENTNDLKEKILDDSTATRAIVTTIHKLKRLIDQRSKLKDEDLKKKNIVLIFDECHRSQFGKMKQEIDEFF</sequence>
<dbReference type="KEGG" id="mpj:MPNE_0399"/>
<dbReference type="Proteomes" id="UP000007756">
    <property type="component" value="Chromosome"/>
</dbReference>
<keyword evidence="6" id="KW-0680">Restriction system</keyword>
<organism evidence="12">
    <name type="scientific">Mycoplasmoides pneumoniae (strain ATCC 15531 / DSM 23978 / CIP 103766 / NBRC 14401 / NCTC 10119 / FH)</name>
    <name type="common">Mycoplasma pneumoniae</name>
    <dbReference type="NCBI Taxonomy" id="722438"/>
    <lineage>
        <taxon>Bacteria</taxon>
        <taxon>Bacillati</taxon>
        <taxon>Mycoplasmatota</taxon>
        <taxon>Mycoplasmoidales</taxon>
        <taxon>Mycoplasmoidaceae</taxon>
        <taxon>Mycoplasmoides</taxon>
    </lineage>
</organism>
<gene>
    <name evidence="12" type="ordered locus">MPNE_0399</name>
</gene>
<evidence type="ECO:0000256" key="7">
    <source>
        <dbReference type="ARBA" id="ARBA00022759"/>
    </source>
</evidence>